<dbReference type="Pfam" id="PF15567">
    <property type="entry name" value="Imm35"/>
    <property type="match status" value="1"/>
</dbReference>
<reference evidence="4" key="1">
    <citation type="journal article" date="2019" name="Int. J. Syst. Evol. Microbiol.">
        <title>The Global Catalogue of Microorganisms (GCM) 10K type strain sequencing project: providing services to taxonomists for standard genome sequencing and annotation.</title>
        <authorList>
            <consortium name="The Broad Institute Genomics Platform"/>
            <consortium name="The Broad Institute Genome Sequencing Center for Infectious Disease"/>
            <person name="Wu L."/>
            <person name="Ma J."/>
        </authorList>
    </citation>
    <scope>NUCLEOTIDE SEQUENCE [LARGE SCALE GENOMIC DNA]</scope>
    <source>
        <strain evidence="4">CGMCC 4.7241</strain>
    </source>
</reference>
<evidence type="ECO:0000313" key="4">
    <source>
        <dbReference type="Proteomes" id="UP001595699"/>
    </source>
</evidence>
<feature type="region of interest" description="Disordered" evidence="1">
    <location>
        <begin position="89"/>
        <end position="118"/>
    </location>
</feature>
<dbReference type="RefSeq" id="WP_205118004.1">
    <property type="nucleotide sequence ID" value="NZ_JAFBCM010000001.1"/>
</dbReference>
<name>A0ABV7YPT7_9ACTN</name>
<keyword evidence="4" id="KW-1185">Reference proteome</keyword>
<evidence type="ECO:0000259" key="2">
    <source>
        <dbReference type="Pfam" id="PF15567"/>
    </source>
</evidence>
<feature type="compositionally biased region" description="Basic and acidic residues" evidence="1">
    <location>
        <begin position="101"/>
        <end position="110"/>
    </location>
</feature>
<accession>A0ABV7YPT7</accession>
<sequence length="118" mass="13541">MLSRQEAIRIAETHLRNARSKPYPEGEERVVDDEWTIERDYGWLFVYNTAEYVRTRSRRHRLIGNGPLLVRRDDGSVIEFSSAYDGEEALAEYEASPEKFPPSRESEHAGGEVGDPAE</sequence>
<evidence type="ECO:0000313" key="3">
    <source>
        <dbReference type="EMBL" id="MFC3766392.1"/>
    </source>
</evidence>
<dbReference type="Proteomes" id="UP001595699">
    <property type="component" value="Unassembled WGS sequence"/>
</dbReference>
<gene>
    <name evidence="3" type="ORF">ACFOUW_36570</name>
</gene>
<feature type="domain" description="Immunity protein 35" evidence="2">
    <location>
        <begin position="6"/>
        <end position="83"/>
    </location>
</feature>
<dbReference type="InterPro" id="IPR029082">
    <property type="entry name" value="Imm35"/>
</dbReference>
<protein>
    <submittedName>
        <fullName evidence="3">YrhB domain-containing protein</fullName>
    </submittedName>
</protein>
<proteinExistence type="predicted"/>
<dbReference type="EMBL" id="JBHRZH010000051">
    <property type="protein sequence ID" value="MFC3766392.1"/>
    <property type="molecule type" value="Genomic_DNA"/>
</dbReference>
<evidence type="ECO:0000256" key="1">
    <source>
        <dbReference type="SAM" id="MobiDB-lite"/>
    </source>
</evidence>
<organism evidence="3 4">
    <name type="scientific">Tenggerimyces flavus</name>
    <dbReference type="NCBI Taxonomy" id="1708749"/>
    <lineage>
        <taxon>Bacteria</taxon>
        <taxon>Bacillati</taxon>
        <taxon>Actinomycetota</taxon>
        <taxon>Actinomycetes</taxon>
        <taxon>Propionibacteriales</taxon>
        <taxon>Nocardioidaceae</taxon>
        <taxon>Tenggerimyces</taxon>
    </lineage>
</organism>
<comment type="caution">
    <text evidence="3">The sequence shown here is derived from an EMBL/GenBank/DDBJ whole genome shotgun (WGS) entry which is preliminary data.</text>
</comment>